<dbReference type="PATRIC" id="fig|742818.3.peg.777"/>
<evidence type="ECO:0000313" key="8">
    <source>
        <dbReference type="Proteomes" id="UP000006069"/>
    </source>
</evidence>
<dbReference type="GO" id="GO:0008855">
    <property type="term" value="F:exodeoxyribonuclease VII activity"/>
    <property type="evidence" value="ECO:0007669"/>
    <property type="project" value="UniProtKB-UniRule"/>
</dbReference>
<comment type="catalytic activity">
    <reaction evidence="6">
        <text>Exonucleolytic cleavage in either 5'- to 3'- or 3'- to 5'-direction to yield nucleoside 5'-phosphates.</text>
        <dbReference type="EC" id="3.1.11.6"/>
    </reaction>
</comment>
<dbReference type="Pfam" id="PF02609">
    <property type="entry name" value="Exonuc_VII_S"/>
    <property type="match status" value="1"/>
</dbReference>
<dbReference type="Proteomes" id="UP000006069">
    <property type="component" value="Unassembled WGS sequence"/>
</dbReference>
<evidence type="ECO:0000256" key="3">
    <source>
        <dbReference type="ARBA" id="ARBA00022722"/>
    </source>
</evidence>
<dbReference type="SUPFAM" id="SSF116842">
    <property type="entry name" value="XseB-like"/>
    <property type="match status" value="1"/>
</dbReference>
<protein>
    <recommendedName>
        <fullName evidence="6">Exodeoxyribonuclease 7 small subunit</fullName>
        <ecNumber evidence="6">3.1.11.6</ecNumber>
    </recommendedName>
    <alternativeName>
        <fullName evidence="6">Exodeoxyribonuclease VII small subunit</fullName>
        <shortName evidence="6">Exonuclease VII small subunit</shortName>
    </alternativeName>
</protein>
<evidence type="ECO:0000256" key="4">
    <source>
        <dbReference type="ARBA" id="ARBA00022801"/>
    </source>
</evidence>
<reference evidence="7 8" key="1">
    <citation type="submission" date="2012-08" db="EMBL/GenBank/DDBJ databases">
        <title>The Genome Sequence of Slackia piriformis YIT 12062.</title>
        <authorList>
            <consortium name="The Broad Institute Genome Sequencing Platform"/>
            <person name="Earl A."/>
            <person name="Ward D."/>
            <person name="Feldgarden M."/>
            <person name="Gevers D."/>
            <person name="Morotomi M."/>
            <person name="Walker B."/>
            <person name="Young S.K."/>
            <person name="Zeng Q."/>
            <person name="Gargeya S."/>
            <person name="Fitzgerald M."/>
            <person name="Haas B."/>
            <person name="Abouelleil A."/>
            <person name="Alvarado L."/>
            <person name="Arachchi H.M."/>
            <person name="Berlin A.M."/>
            <person name="Chapman S.B."/>
            <person name="Goldberg J."/>
            <person name="Griggs A."/>
            <person name="Gujja S."/>
            <person name="Hansen M."/>
            <person name="Howarth C."/>
            <person name="Imamovic A."/>
            <person name="Larimer J."/>
            <person name="McCowen C."/>
            <person name="Montmayeur A."/>
            <person name="Murphy C."/>
            <person name="Neiman D."/>
            <person name="Pearson M."/>
            <person name="Priest M."/>
            <person name="Roberts A."/>
            <person name="Saif S."/>
            <person name="Shea T."/>
            <person name="Sisk P."/>
            <person name="Sykes S."/>
            <person name="Wortman J."/>
            <person name="Nusbaum C."/>
            <person name="Birren B."/>
        </authorList>
    </citation>
    <scope>NUCLEOTIDE SEQUENCE [LARGE SCALE GENOMIC DNA]</scope>
    <source>
        <strain evidence="7 8">YIT 12062</strain>
    </source>
</reference>
<evidence type="ECO:0000256" key="1">
    <source>
        <dbReference type="ARBA" id="ARBA00009998"/>
    </source>
</evidence>
<gene>
    <name evidence="6" type="primary">xseB</name>
    <name evidence="7" type="ORF">HMPREF9451_00730</name>
</gene>
<dbReference type="PANTHER" id="PTHR34137:SF1">
    <property type="entry name" value="EXODEOXYRIBONUCLEASE 7 SMALL SUBUNIT"/>
    <property type="match status" value="1"/>
</dbReference>
<proteinExistence type="inferred from homology"/>
<keyword evidence="3 6" id="KW-0540">Nuclease</keyword>
<comment type="subcellular location">
    <subcellularLocation>
        <location evidence="6">Cytoplasm</location>
    </subcellularLocation>
</comment>
<dbReference type="NCBIfam" id="TIGR01280">
    <property type="entry name" value="xseB"/>
    <property type="match status" value="1"/>
</dbReference>
<keyword evidence="4 6" id="KW-0378">Hydrolase</keyword>
<name>K0YKL8_9ACTN</name>
<dbReference type="InterPro" id="IPR037004">
    <property type="entry name" value="Exonuc_VII_ssu_sf"/>
</dbReference>
<sequence length="86" mass="9377">MNTDAANNAENKEMSFREAMAELDRTVAVLESNTLELEDSLKAYERGVAILSDLKQRLSSAQQKVDVLMGQLDAPADDATTDTTLS</sequence>
<keyword evidence="8" id="KW-1185">Reference proteome</keyword>
<evidence type="ECO:0000256" key="2">
    <source>
        <dbReference type="ARBA" id="ARBA00022490"/>
    </source>
</evidence>
<dbReference type="OrthoDB" id="3174734at2"/>
<comment type="caution">
    <text evidence="7">The sequence shown here is derived from an EMBL/GenBank/DDBJ whole genome shotgun (WGS) entry which is preliminary data.</text>
</comment>
<organism evidence="7 8">
    <name type="scientific">Slackia piriformis YIT 12062</name>
    <dbReference type="NCBI Taxonomy" id="742818"/>
    <lineage>
        <taxon>Bacteria</taxon>
        <taxon>Bacillati</taxon>
        <taxon>Actinomycetota</taxon>
        <taxon>Coriobacteriia</taxon>
        <taxon>Eggerthellales</taxon>
        <taxon>Eggerthellaceae</taxon>
        <taxon>Slackia</taxon>
    </lineage>
</organism>
<dbReference type="eggNOG" id="COG1722">
    <property type="taxonomic scope" value="Bacteria"/>
</dbReference>
<dbReference type="PIRSF" id="PIRSF006488">
    <property type="entry name" value="Exonuc_VII_S"/>
    <property type="match status" value="1"/>
</dbReference>
<comment type="function">
    <text evidence="6">Bidirectionally degrades single-stranded DNA into large acid-insoluble oligonucleotides, which are then degraded further into small acid-soluble oligonucleotides.</text>
</comment>
<evidence type="ECO:0000256" key="5">
    <source>
        <dbReference type="ARBA" id="ARBA00022839"/>
    </source>
</evidence>
<accession>K0YKL8</accession>
<dbReference type="GO" id="GO:0005829">
    <property type="term" value="C:cytosol"/>
    <property type="evidence" value="ECO:0007669"/>
    <property type="project" value="TreeGrafter"/>
</dbReference>
<dbReference type="PANTHER" id="PTHR34137">
    <property type="entry name" value="EXODEOXYRIBONUCLEASE 7 SMALL SUBUNIT"/>
    <property type="match status" value="1"/>
</dbReference>
<dbReference type="InterPro" id="IPR003761">
    <property type="entry name" value="Exonuc_VII_S"/>
</dbReference>
<dbReference type="AlphaFoldDB" id="K0YKL8"/>
<comment type="subunit">
    <text evidence="6">Heterooligomer composed of large and small subunits.</text>
</comment>
<evidence type="ECO:0000256" key="6">
    <source>
        <dbReference type="HAMAP-Rule" id="MF_00337"/>
    </source>
</evidence>
<evidence type="ECO:0000313" key="7">
    <source>
        <dbReference type="EMBL" id="EJZ84021.1"/>
    </source>
</evidence>
<comment type="similarity">
    <text evidence="1 6">Belongs to the XseB family.</text>
</comment>
<dbReference type="HOGENOM" id="CLU_145918_3_3_11"/>
<dbReference type="EC" id="3.1.11.6" evidence="6"/>
<dbReference type="GO" id="GO:0009318">
    <property type="term" value="C:exodeoxyribonuclease VII complex"/>
    <property type="evidence" value="ECO:0007669"/>
    <property type="project" value="UniProtKB-UniRule"/>
</dbReference>
<dbReference type="RefSeq" id="WP_009138953.1">
    <property type="nucleotide sequence ID" value="NZ_JH815198.1"/>
</dbReference>
<dbReference type="HAMAP" id="MF_00337">
    <property type="entry name" value="Exonuc_7_S"/>
    <property type="match status" value="1"/>
</dbReference>
<dbReference type="GO" id="GO:0006308">
    <property type="term" value="P:DNA catabolic process"/>
    <property type="evidence" value="ECO:0007669"/>
    <property type="project" value="UniProtKB-UniRule"/>
</dbReference>
<keyword evidence="2 6" id="KW-0963">Cytoplasm</keyword>
<keyword evidence="5 6" id="KW-0269">Exonuclease</keyword>
<dbReference type="Gene3D" id="1.10.287.1040">
    <property type="entry name" value="Exonuclease VII, small subunit"/>
    <property type="match status" value="1"/>
</dbReference>
<dbReference type="InParanoid" id="K0YKL8"/>
<dbReference type="EMBL" id="ADMD01000006">
    <property type="protein sequence ID" value="EJZ84021.1"/>
    <property type="molecule type" value="Genomic_DNA"/>
</dbReference>